<comment type="subcellular location">
    <subcellularLocation>
        <location evidence="1">Cell inner membrane</location>
        <topology evidence="1">Multi-pass membrane protein</topology>
    </subcellularLocation>
    <subcellularLocation>
        <location evidence="8">Cell membrane</location>
        <topology evidence="8">Multi-pass membrane protein</topology>
    </subcellularLocation>
</comment>
<evidence type="ECO:0000313" key="10">
    <source>
        <dbReference type="EMBL" id="KXG84113.1"/>
    </source>
</evidence>
<feature type="transmembrane region" description="Helical" evidence="8">
    <location>
        <begin position="142"/>
        <end position="163"/>
    </location>
</feature>
<dbReference type="GO" id="GO:0006865">
    <property type="term" value="P:amino acid transport"/>
    <property type="evidence" value="ECO:0007669"/>
    <property type="project" value="TreeGrafter"/>
</dbReference>
<sequence>MSSGTYRHEPLLPSTYCQSDPYPPAPPPLGDRGWFSWLRRNLFPTWRQSLLSILIFSLLAGTAWQLAKFLLVDAVWWGDTGEACRPSDGRPVGACWAFIADRYKYFIYGSYPLDQRWRVNTFFIAGGLGLAYLLWRRAPFRRLGLTLVIVALPLIGFIFLSGWDAVGLPDVPTNLWGGLMVTIVVAAVGIATALPVGILLALGRRSHLVIVRWLSIGLIELPRGVPLVTVLFMANTMLPLFLPPGLNPDKLVRALVGITFFAAAYLAEIIRGGLQAIPRGQYEAASALGFGYWRTMVLITLPQALKVAVPNIVSINIGLFKDTSLLLIVGIFDFLSTVETARIDPRWAAPTISTTGYAFAAIVYFSFCFGMSRYGALIERRLSRDHGR</sequence>
<evidence type="ECO:0000256" key="1">
    <source>
        <dbReference type="ARBA" id="ARBA00004429"/>
    </source>
</evidence>
<evidence type="ECO:0000256" key="6">
    <source>
        <dbReference type="ARBA" id="ARBA00022989"/>
    </source>
</evidence>
<evidence type="ECO:0000256" key="8">
    <source>
        <dbReference type="RuleBase" id="RU363032"/>
    </source>
</evidence>
<dbReference type="Gene3D" id="1.10.3720.10">
    <property type="entry name" value="MetI-like"/>
    <property type="match status" value="1"/>
</dbReference>
<keyword evidence="3 8" id="KW-0813">Transport</keyword>
<evidence type="ECO:0000256" key="5">
    <source>
        <dbReference type="ARBA" id="ARBA00022692"/>
    </source>
</evidence>
<dbReference type="RefSeq" id="WP_067650136.1">
    <property type="nucleotide sequence ID" value="NZ_KQ961030.1"/>
</dbReference>
<dbReference type="PANTHER" id="PTHR30614">
    <property type="entry name" value="MEMBRANE COMPONENT OF AMINO ACID ABC TRANSPORTER"/>
    <property type="match status" value="1"/>
</dbReference>
<keyword evidence="11" id="KW-1185">Reference proteome</keyword>
<dbReference type="EMBL" id="LNUW01000038">
    <property type="protein sequence ID" value="KXG84113.1"/>
    <property type="molecule type" value="Genomic_DNA"/>
</dbReference>
<feature type="transmembrane region" description="Helical" evidence="8">
    <location>
        <begin position="175"/>
        <end position="203"/>
    </location>
</feature>
<dbReference type="InterPro" id="IPR000515">
    <property type="entry name" value="MetI-like"/>
</dbReference>
<evidence type="ECO:0000256" key="3">
    <source>
        <dbReference type="ARBA" id="ARBA00022448"/>
    </source>
</evidence>
<reference evidence="10 11" key="1">
    <citation type="submission" date="2015-11" db="EMBL/GenBank/DDBJ databases">
        <title>Draft genome sequence of Agrobacterium sp. R89-1.</title>
        <authorList>
            <person name="Zahradnik J."/>
            <person name="Kyslikova E."/>
            <person name="Palyzova A."/>
            <person name="Kyslik P."/>
        </authorList>
    </citation>
    <scope>NUCLEOTIDE SEQUENCE [LARGE SCALE GENOMIC DNA]</scope>
    <source>
        <strain evidence="10 11">R89-1</strain>
    </source>
</reference>
<dbReference type="PROSITE" id="PS50928">
    <property type="entry name" value="ABC_TM1"/>
    <property type="match status" value="1"/>
</dbReference>
<evidence type="ECO:0000256" key="7">
    <source>
        <dbReference type="ARBA" id="ARBA00023136"/>
    </source>
</evidence>
<keyword evidence="4" id="KW-1003">Cell membrane</keyword>
<evidence type="ECO:0000256" key="2">
    <source>
        <dbReference type="ARBA" id="ARBA00010072"/>
    </source>
</evidence>
<feature type="transmembrane region" description="Helical" evidence="8">
    <location>
        <begin position="355"/>
        <end position="376"/>
    </location>
</feature>
<comment type="caution">
    <text evidence="10">The sequence shown here is derived from an EMBL/GenBank/DDBJ whole genome shotgun (WGS) entry which is preliminary data.</text>
</comment>
<dbReference type="AlphaFoldDB" id="A0A135NY56"/>
<keyword evidence="6 8" id="KW-1133">Transmembrane helix</keyword>
<evidence type="ECO:0000259" key="9">
    <source>
        <dbReference type="PROSITE" id="PS50928"/>
    </source>
</evidence>
<dbReference type="InterPro" id="IPR010065">
    <property type="entry name" value="AA_ABC_transptr_permease_3TM"/>
</dbReference>
<feature type="transmembrane region" description="Helical" evidence="8">
    <location>
        <begin position="117"/>
        <end position="135"/>
    </location>
</feature>
<dbReference type="Proteomes" id="UP000070498">
    <property type="component" value="Unassembled WGS sequence"/>
</dbReference>
<dbReference type="NCBIfam" id="TIGR01726">
    <property type="entry name" value="HEQRo_perm_3TM"/>
    <property type="match status" value="1"/>
</dbReference>
<gene>
    <name evidence="10" type="ORF">ATO67_13990</name>
</gene>
<dbReference type="CDD" id="cd06261">
    <property type="entry name" value="TM_PBP2"/>
    <property type="match status" value="1"/>
</dbReference>
<dbReference type="STRING" id="2052828.ATO67_13990"/>
<dbReference type="SUPFAM" id="SSF161098">
    <property type="entry name" value="MetI-like"/>
    <property type="match status" value="1"/>
</dbReference>
<proteinExistence type="inferred from homology"/>
<dbReference type="GO" id="GO:0043190">
    <property type="term" value="C:ATP-binding cassette (ABC) transporter complex"/>
    <property type="evidence" value="ECO:0007669"/>
    <property type="project" value="InterPro"/>
</dbReference>
<keyword evidence="7 8" id="KW-0472">Membrane</keyword>
<dbReference type="InterPro" id="IPR035906">
    <property type="entry name" value="MetI-like_sf"/>
</dbReference>
<feature type="transmembrane region" description="Helical" evidence="8">
    <location>
        <begin position="49"/>
        <end position="67"/>
    </location>
</feature>
<feature type="domain" description="ABC transmembrane type-1" evidence="9">
    <location>
        <begin position="179"/>
        <end position="370"/>
    </location>
</feature>
<protein>
    <submittedName>
        <fullName evidence="10">Amino acid ABC transporter permease</fullName>
    </submittedName>
</protein>
<dbReference type="Pfam" id="PF00528">
    <property type="entry name" value="BPD_transp_1"/>
    <property type="match status" value="1"/>
</dbReference>
<dbReference type="PANTHER" id="PTHR30614:SF41">
    <property type="entry name" value="INNER MEMBRANE AMINO-ACID ABC TRANSPORTER PERMEASE PROTEIN YHDY"/>
    <property type="match status" value="1"/>
</dbReference>
<dbReference type="InterPro" id="IPR043429">
    <property type="entry name" value="ArtM/GltK/GlnP/TcyL/YhdX-like"/>
</dbReference>
<accession>A0A135NY56</accession>
<comment type="similarity">
    <text evidence="2">Belongs to the binding-protein-dependent transport system permease family. HisMQ subfamily.</text>
</comment>
<feature type="transmembrane region" description="Helical" evidence="8">
    <location>
        <begin position="254"/>
        <end position="274"/>
    </location>
</feature>
<dbReference type="GO" id="GO:0022857">
    <property type="term" value="F:transmembrane transporter activity"/>
    <property type="evidence" value="ECO:0007669"/>
    <property type="project" value="InterPro"/>
</dbReference>
<organism evidence="10 11">
    <name type="scientific">Agrobacterium bohemicum</name>
    <dbReference type="NCBI Taxonomy" id="2052828"/>
    <lineage>
        <taxon>Bacteria</taxon>
        <taxon>Pseudomonadati</taxon>
        <taxon>Pseudomonadota</taxon>
        <taxon>Alphaproteobacteria</taxon>
        <taxon>Hyphomicrobiales</taxon>
        <taxon>Rhizobiaceae</taxon>
        <taxon>Rhizobium/Agrobacterium group</taxon>
        <taxon>Agrobacterium</taxon>
    </lineage>
</organism>
<name>A0A135NY56_9HYPH</name>
<keyword evidence="5 8" id="KW-0812">Transmembrane</keyword>
<evidence type="ECO:0000313" key="11">
    <source>
        <dbReference type="Proteomes" id="UP000070498"/>
    </source>
</evidence>
<evidence type="ECO:0000256" key="4">
    <source>
        <dbReference type="ARBA" id="ARBA00022475"/>
    </source>
</evidence>